<keyword evidence="3" id="KW-1185">Reference proteome</keyword>
<reference evidence="2 3" key="1">
    <citation type="submission" date="2019-07" db="EMBL/GenBank/DDBJ databases">
        <title>Whole genome shotgun sequence of Deinococcus cellulosilyticus NBRC 106333.</title>
        <authorList>
            <person name="Hosoyama A."/>
            <person name="Uohara A."/>
            <person name="Ohji S."/>
            <person name="Ichikawa N."/>
        </authorList>
    </citation>
    <scope>NUCLEOTIDE SEQUENCE [LARGE SCALE GENOMIC DNA]</scope>
    <source>
        <strain evidence="2 3">NBRC 106333</strain>
    </source>
</reference>
<dbReference type="PROSITE" id="PS51257">
    <property type="entry name" value="PROKAR_LIPOPROTEIN"/>
    <property type="match status" value="1"/>
</dbReference>
<dbReference type="Proteomes" id="UP000321306">
    <property type="component" value="Unassembled WGS sequence"/>
</dbReference>
<dbReference type="EMBL" id="BJXB01000003">
    <property type="protein sequence ID" value="GEM45257.1"/>
    <property type="molecule type" value="Genomic_DNA"/>
</dbReference>
<keyword evidence="1" id="KW-0732">Signal</keyword>
<evidence type="ECO:0000313" key="3">
    <source>
        <dbReference type="Proteomes" id="UP000321306"/>
    </source>
</evidence>
<sequence>MPVTARFKRHFLTCATLFLLGSALAACPEKDLSLEDESLGVIYADDLDAGEEQTVFSGACFTLGGLDLSTPSITIKGGAFSSEVLTVSGDGVSGTVQKLSGTPDQRTLTGVKLTLTLPSGVLNNVPLETGTYLLEGEATQSAEVWHFERAVLTRQDGRAEKYALEDADLKEGRLSAKEARLVQDLNQLKASGVSGTEQQVQAAQVEFCVCRDLDARELLVQGEDLQVTPATFAVRSVRFHAYGLQTPSLGSLELPLDPEKPLLAAVQEAFEDYQAKLEQKPVGVVSASGSVALKNLPVTLDLDTRLNLGVHTLQQGTVPEVLLDRETADLRLQVGLAAPVNGESSSPSLLFDAAPSSGPALRAHFRVGAQDTSEIGAGYSFRTGDFRLLALASFAQENGQTAPVYALEGLYRGEINSGNFTLKADTRLRLQSTLGDVAFVHDGFYLVGYQQGPWSAEVQHTLGTQAGDVHFRAFLPEQRNQTRLTVQYAPENWSARYSLMQDWQNAQTMNGVLVTTAVLELEGQTRYDAKAERWLNLSLNVTPLIVLTPDFRAEPMLGYDWASGSVLYGLGGTFYTSNYAYTLGLYHRSEGWGLKARVALR</sequence>
<comment type="caution">
    <text evidence="2">The sequence shown here is derived from an EMBL/GenBank/DDBJ whole genome shotgun (WGS) entry which is preliminary data.</text>
</comment>
<gene>
    <name evidence="2" type="ORF">DC3_08920</name>
</gene>
<organism evidence="2 3">
    <name type="scientific">Deinococcus cellulosilyticus (strain DSM 18568 / NBRC 106333 / KACC 11606 / 5516J-15)</name>
    <dbReference type="NCBI Taxonomy" id="1223518"/>
    <lineage>
        <taxon>Bacteria</taxon>
        <taxon>Thermotogati</taxon>
        <taxon>Deinococcota</taxon>
        <taxon>Deinococci</taxon>
        <taxon>Deinococcales</taxon>
        <taxon>Deinococcaceae</taxon>
        <taxon>Deinococcus</taxon>
    </lineage>
</organism>
<accession>A0A511MYN5</accession>
<name>A0A511MYN5_DEIC1</name>
<protein>
    <recommendedName>
        <fullName evidence="4">Lipoprotein</fullName>
    </recommendedName>
</protein>
<feature type="chain" id="PRO_5022165534" description="Lipoprotein" evidence="1">
    <location>
        <begin position="26"/>
        <end position="601"/>
    </location>
</feature>
<feature type="signal peptide" evidence="1">
    <location>
        <begin position="1"/>
        <end position="25"/>
    </location>
</feature>
<proteinExistence type="predicted"/>
<evidence type="ECO:0000256" key="1">
    <source>
        <dbReference type="SAM" id="SignalP"/>
    </source>
</evidence>
<evidence type="ECO:0000313" key="2">
    <source>
        <dbReference type="EMBL" id="GEM45257.1"/>
    </source>
</evidence>
<dbReference type="AlphaFoldDB" id="A0A511MYN5"/>
<evidence type="ECO:0008006" key="4">
    <source>
        <dbReference type="Google" id="ProtNLM"/>
    </source>
</evidence>